<feature type="non-terminal residue" evidence="3">
    <location>
        <position position="177"/>
    </location>
</feature>
<feature type="compositionally biased region" description="Low complexity" evidence="1">
    <location>
        <begin position="24"/>
        <end position="37"/>
    </location>
</feature>
<sequence>MSAHHIAEYPFPELLHGVSSLDLQTPKQSPTSTPTKSSTKHRSPLRAEALSFVPSKGCQSPTRSDPQPQYQYQSQGQPQQQPLLSSTPQTQSQLHQHSQSQPHPPFSHTSPRKHHPQHSPLPPIPRVTLSRHEICLYFGMDDMIDEFYEDVVLFLEERPQDKSEVEALEFHLEFKAG</sequence>
<accession>A0A8H7T6N3</accession>
<comment type="caution">
    <text evidence="3">The sequence shown here is derived from an EMBL/GenBank/DDBJ whole genome shotgun (WGS) entry which is preliminary data.</text>
</comment>
<dbReference type="Proteomes" id="UP000664132">
    <property type="component" value="Unassembled WGS sequence"/>
</dbReference>
<gene>
    <name evidence="3" type="ORF">IFR04_011100</name>
</gene>
<evidence type="ECO:0000313" key="3">
    <source>
        <dbReference type="EMBL" id="KAG4415800.1"/>
    </source>
</evidence>
<dbReference type="AlphaFoldDB" id="A0A8H7T6N3"/>
<evidence type="ECO:0000256" key="1">
    <source>
        <dbReference type="SAM" id="MobiDB-lite"/>
    </source>
</evidence>
<name>A0A8H7T6N3_9HELO</name>
<feature type="region of interest" description="Disordered" evidence="1">
    <location>
        <begin position="19"/>
        <end position="125"/>
    </location>
</feature>
<feature type="domain" description="Peptidase C31" evidence="2">
    <location>
        <begin position="1"/>
        <end position="39"/>
    </location>
</feature>
<feature type="compositionally biased region" description="Low complexity" evidence="1">
    <location>
        <begin position="66"/>
        <end position="109"/>
    </location>
</feature>
<dbReference type="GO" id="GO:0004197">
    <property type="term" value="F:cysteine-type endopeptidase activity"/>
    <property type="evidence" value="ECO:0007669"/>
    <property type="project" value="InterPro"/>
</dbReference>
<dbReference type="EMBL" id="JAFJYH010000208">
    <property type="protein sequence ID" value="KAG4415800.1"/>
    <property type="molecule type" value="Genomic_DNA"/>
</dbReference>
<evidence type="ECO:0000259" key="2">
    <source>
        <dbReference type="PROSITE" id="PS51539"/>
    </source>
</evidence>
<protein>
    <recommendedName>
        <fullName evidence="2">Peptidase C31 domain-containing protein</fullName>
    </recommendedName>
</protein>
<dbReference type="InterPro" id="IPR008741">
    <property type="entry name" value="AV_PCPalpha"/>
</dbReference>
<organism evidence="3 4">
    <name type="scientific">Cadophora malorum</name>
    <dbReference type="NCBI Taxonomy" id="108018"/>
    <lineage>
        <taxon>Eukaryota</taxon>
        <taxon>Fungi</taxon>
        <taxon>Dikarya</taxon>
        <taxon>Ascomycota</taxon>
        <taxon>Pezizomycotina</taxon>
        <taxon>Leotiomycetes</taxon>
        <taxon>Helotiales</taxon>
        <taxon>Ploettnerulaceae</taxon>
        <taxon>Cadophora</taxon>
    </lineage>
</organism>
<evidence type="ECO:0000313" key="4">
    <source>
        <dbReference type="Proteomes" id="UP000664132"/>
    </source>
</evidence>
<dbReference type="OrthoDB" id="3563292at2759"/>
<reference evidence="3" key="1">
    <citation type="submission" date="2021-02" db="EMBL/GenBank/DDBJ databases">
        <title>Genome sequence Cadophora malorum strain M34.</title>
        <authorList>
            <person name="Stefanovic E."/>
            <person name="Vu D."/>
            <person name="Scully C."/>
            <person name="Dijksterhuis J."/>
            <person name="Roader J."/>
            <person name="Houbraken J."/>
        </authorList>
    </citation>
    <scope>NUCLEOTIDE SEQUENCE</scope>
    <source>
        <strain evidence="3">M34</strain>
    </source>
</reference>
<dbReference type="PROSITE" id="PS51539">
    <property type="entry name" value="AV_PCP_ALPHA"/>
    <property type="match status" value="1"/>
</dbReference>
<proteinExistence type="predicted"/>
<keyword evidence="4" id="KW-1185">Reference proteome</keyword>